<evidence type="ECO:0000313" key="1">
    <source>
        <dbReference type="EMBL" id="CAA9315146.1"/>
    </source>
</evidence>
<reference evidence="1" key="1">
    <citation type="submission" date="2020-02" db="EMBL/GenBank/DDBJ databases">
        <authorList>
            <person name="Meier V. D."/>
        </authorList>
    </citation>
    <scope>NUCLEOTIDE SEQUENCE</scope>
    <source>
        <strain evidence="1">AVDCRST_MAG11</strain>
    </source>
</reference>
<accession>A0A6J4KWK4</accession>
<sequence length="36" mass="3852">MGWRVIGRGAPLRRSVITSSSARSSASAPLLRIADR</sequence>
<gene>
    <name evidence="1" type="ORF">AVDCRST_MAG11-1730</name>
</gene>
<organism evidence="1">
    <name type="scientific">uncultured Gemmatimonadaceae bacterium</name>
    <dbReference type="NCBI Taxonomy" id="246130"/>
    <lineage>
        <taxon>Bacteria</taxon>
        <taxon>Pseudomonadati</taxon>
        <taxon>Gemmatimonadota</taxon>
        <taxon>Gemmatimonadia</taxon>
        <taxon>Gemmatimonadales</taxon>
        <taxon>Gemmatimonadaceae</taxon>
        <taxon>environmental samples</taxon>
    </lineage>
</organism>
<protein>
    <submittedName>
        <fullName evidence="1">Uncharacterized protein</fullName>
    </submittedName>
</protein>
<dbReference type="EMBL" id="CADCTU010000394">
    <property type="protein sequence ID" value="CAA9315146.1"/>
    <property type="molecule type" value="Genomic_DNA"/>
</dbReference>
<dbReference type="AlphaFoldDB" id="A0A6J4KWK4"/>
<name>A0A6J4KWK4_9BACT</name>
<proteinExistence type="predicted"/>